<comment type="caution">
    <text evidence="1">The sequence shown here is derived from an EMBL/GenBank/DDBJ whole genome shotgun (WGS) entry which is preliminary data.</text>
</comment>
<protein>
    <submittedName>
        <fullName evidence="1">Uncharacterized protein</fullName>
    </submittedName>
</protein>
<evidence type="ECO:0000313" key="2">
    <source>
        <dbReference type="Proteomes" id="UP001314205"/>
    </source>
</evidence>
<evidence type="ECO:0000313" key="1">
    <source>
        <dbReference type="EMBL" id="CAK1595489.1"/>
    </source>
</evidence>
<gene>
    <name evidence="1" type="ORF">PARMNEM_LOCUS14961</name>
</gene>
<sequence>MDNASDYGSEDSRIGLILYFPTNKRSSSMFTTSDKSSQWYKHLAANVNASSPKPPRPLPPSRVLILREQANGRMDG</sequence>
<reference evidence="1 2" key="1">
    <citation type="submission" date="2023-11" db="EMBL/GenBank/DDBJ databases">
        <authorList>
            <person name="Hedman E."/>
            <person name="Englund M."/>
            <person name="Stromberg M."/>
            <person name="Nyberg Akerstrom W."/>
            <person name="Nylinder S."/>
            <person name="Jareborg N."/>
            <person name="Kallberg Y."/>
            <person name="Kronander E."/>
        </authorList>
    </citation>
    <scope>NUCLEOTIDE SEQUENCE [LARGE SCALE GENOMIC DNA]</scope>
</reference>
<accession>A0AAV1LMP4</accession>
<name>A0AAV1LMP4_9NEOP</name>
<dbReference type="AlphaFoldDB" id="A0AAV1LMP4"/>
<organism evidence="1 2">
    <name type="scientific">Parnassius mnemosyne</name>
    <name type="common">clouded apollo</name>
    <dbReference type="NCBI Taxonomy" id="213953"/>
    <lineage>
        <taxon>Eukaryota</taxon>
        <taxon>Metazoa</taxon>
        <taxon>Ecdysozoa</taxon>
        <taxon>Arthropoda</taxon>
        <taxon>Hexapoda</taxon>
        <taxon>Insecta</taxon>
        <taxon>Pterygota</taxon>
        <taxon>Neoptera</taxon>
        <taxon>Endopterygota</taxon>
        <taxon>Lepidoptera</taxon>
        <taxon>Glossata</taxon>
        <taxon>Ditrysia</taxon>
        <taxon>Papilionoidea</taxon>
        <taxon>Papilionidae</taxon>
        <taxon>Parnassiinae</taxon>
        <taxon>Parnassini</taxon>
        <taxon>Parnassius</taxon>
        <taxon>Driopa</taxon>
    </lineage>
</organism>
<proteinExistence type="predicted"/>
<keyword evidence="2" id="KW-1185">Reference proteome</keyword>
<dbReference type="EMBL" id="CAVLGL010000092">
    <property type="protein sequence ID" value="CAK1595489.1"/>
    <property type="molecule type" value="Genomic_DNA"/>
</dbReference>
<dbReference type="Proteomes" id="UP001314205">
    <property type="component" value="Unassembled WGS sequence"/>
</dbReference>